<comment type="similarity">
    <text evidence="2">Belongs to the acyl-CoA dehydrogenase family.</text>
</comment>
<keyword evidence="3" id="KW-0285">Flavoprotein</keyword>
<dbReference type="InterPro" id="IPR009075">
    <property type="entry name" value="AcylCo_DH/oxidase_C"/>
</dbReference>
<gene>
    <name evidence="8" type="ORF">ORI27_14750</name>
</gene>
<evidence type="ECO:0000256" key="1">
    <source>
        <dbReference type="ARBA" id="ARBA00001974"/>
    </source>
</evidence>
<comment type="cofactor">
    <cofactor evidence="1">
        <name>FAD</name>
        <dbReference type="ChEBI" id="CHEBI:57692"/>
    </cofactor>
</comment>
<keyword evidence="9" id="KW-1185">Reference proteome</keyword>
<dbReference type="PANTHER" id="PTHR43884:SF20">
    <property type="entry name" value="ACYL-COA DEHYDROGENASE FADE28"/>
    <property type="match status" value="1"/>
</dbReference>
<organism evidence="8 9">
    <name type="scientific">Mycobacterium pinniadriaticum</name>
    <dbReference type="NCBI Taxonomy" id="2994102"/>
    <lineage>
        <taxon>Bacteria</taxon>
        <taxon>Bacillati</taxon>
        <taxon>Actinomycetota</taxon>
        <taxon>Actinomycetes</taxon>
        <taxon>Mycobacteriales</taxon>
        <taxon>Mycobacteriaceae</taxon>
        <taxon>Mycobacterium</taxon>
    </lineage>
</organism>
<evidence type="ECO:0000259" key="7">
    <source>
        <dbReference type="Pfam" id="PF02771"/>
    </source>
</evidence>
<dbReference type="InterPro" id="IPR009100">
    <property type="entry name" value="AcylCoA_DH/oxidase_NM_dom_sf"/>
</dbReference>
<dbReference type="Proteomes" id="UP001300745">
    <property type="component" value="Unassembled WGS sequence"/>
</dbReference>
<dbReference type="EMBL" id="JAPJDO010000011">
    <property type="protein sequence ID" value="MCX2937963.1"/>
    <property type="molecule type" value="Genomic_DNA"/>
</dbReference>
<evidence type="ECO:0000256" key="2">
    <source>
        <dbReference type="ARBA" id="ARBA00009347"/>
    </source>
</evidence>
<sequence>MNTLSVQEAQDLARATRDACERLATDERIREVGFALTDPRRRGFDRRLWQVLCSQIGITEIALPAHLGGAGCGSAMLSTVAHELGRCLAPVPLVASLVLATGLIADCAGAGKPPLDEGNWTALMKGERTAAAVITTDGGPWSPDAVNIVASADGRGDATLTGTGRHVLHAGAADDLVVVALADGEPAIYLLAADVDGVMIIPEHVLDATRPMATVHLDRAPAIRLRTERPVHDVIERRIQHAIAVLSAEQVGTTERVLEMSVEYASTRKQFGRPIGTFQSIKHRCADMLLDLEWSRSASQAALQAIDDDPPGSAAESAWRCGMAKAVCSESLRSVSKQNLQIHGGIGFTWEHAAHLYLKRARTDEVLFGTPSVYWDRIATTAGVFEEKIAACSTPI</sequence>
<keyword evidence="4" id="KW-0274">FAD</keyword>
<reference evidence="8 9" key="1">
    <citation type="submission" date="2022-11" db="EMBL/GenBank/DDBJ databases">
        <title>Mycobacterium sp. nov.</title>
        <authorList>
            <person name="Papic B."/>
            <person name="Spicic S."/>
            <person name="Duvnjak S."/>
        </authorList>
    </citation>
    <scope>NUCLEOTIDE SEQUENCE [LARGE SCALE GENOMIC DNA]</scope>
    <source>
        <strain evidence="8 9">CVI_P4</strain>
    </source>
</reference>
<evidence type="ECO:0000256" key="5">
    <source>
        <dbReference type="ARBA" id="ARBA00023002"/>
    </source>
</evidence>
<evidence type="ECO:0000259" key="6">
    <source>
        <dbReference type="Pfam" id="PF00441"/>
    </source>
</evidence>
<dbReference type="Pfam" id="PF02771">
    <property type="entry name" value="Acyl-CoA_dh_N"/>
    <property type="match status" value="1"/>
</dbReference>
<dbReference type="Gene3D" id="1.10.540.10">
    <property type="entry name" value="Acyl-CoA dehydrogenase/oxidase, N-terminal domain"/>
    <property type="match status" value="1"/>
</dbReference>
<dbReference type="InterPro" id="IPR013786">
    <property type="entry name" value="AcylCoA_DH/ox_N"/>
</dbReference>
<feature type="domain" description="Acyl-CoA dehydrogenase/oxidase C-terminal" evidence="6">
    <location>
        <begin position="234"/>
        <end position="380"/>
    </location>
</feature>
<evidence type="ECO:0000256" key="4">
    <source>
        <dbReference type="ARBA" id="ARBA00022827"/>
    </source>
</evidence>
<dbReference type="Pfam" id="PF00441">
    <property type="entry name" value="Acyl-CoA_dh_1"/>
    <property type="match status" value="1"/>
</dbReference>
<evidence type="ECO:0000313" key="9">
    <source>
        <dbReference type="Proteomes" id="UP001300745"/>
    </source>
</evidence>
<dbReference type="SUPFAM" id="SSF56645">
    <property type="entry name" value="Acyl-CoA dehydrogenase NM domain-like"/>
    <property type="match status" value="1"/>
</dbReference>
<dbReference type="Gene3D" id="2.40.110.10">
    <property type="entry name" value="Butyryl-CoA Dehydrogenase, subunit A, domain 2"/>
    <property type="match status" value="1"/>
</dbReference>
<feature type="domain" description="Acyl-CoA dehydrogenase/oxidase N-terminal" evidence="7">
    <location>
        <begin position="14"/>
        <end position="97"/>
    </location>
</feature>
<comment type="caution">
    <text evidence="8">The sequence shown here is derived from an EMBL/GenBank/DDBJ whole genome shotgun (WGS) entry which is preliminary data.</text>
</comment>
<dbReference type="InterPro" id="IPR036250">
    <property type="entry name" value="AcylCo_DH-like_C"/>
</dbReference>
<dbReference type="PANTHER" id="PTHR43884">
    <property type="entry name" value="ACYL-COA DEHYDROGENASE"/>
    <property type="match status" value="1"/>
</dbReference>
<proteinExistence type="inferred from homology"/>
<dbReference type="SUPFAM" id="SSF47203">
    <property type="entry name" value="Acyl-CoA dehydrogenase C-terminal domain-like"/>
    <property type="match status" value="1"/>
</dbReference>
<accession>A0ABT3SFQ2</accession>
<dbReference type="InterPro" id="IPR037069">
    <property type="entry name" value="AcylCoA_DH/ox_N_sf"/>
</dbReference>
<keyword evidence="5" id="KW-0560">Oxidoreductase</keyword>
<name>A0ABT3SFQ2_9MYCO</name>
<dbReference type="InterPro" id="IPR046373">
    <property type="entry name" value="Acyl-CoA_Oxase/DH_mid-dom_sf"/>
</dbReference>
<dbReference type="CDD" id="cd00567">
    <property type="entry name" value="ACAD"/>
    <property type="match status" value="1"/>
</dbReference>
<evidence type="ECO:0000256" key="3">
    <source>
        <dbReference type="ARBA" id="ARBA00022630"/>
    </source>
</evidence>
<dbReference type="RefSeq" id="WP_265997739.1">
    <property type="nucleotide sequence ID" value="NZ_JAPJDN010000011.1"/>
</dbReference>
<protein>
    <submittedName>
        <fullName evidence="8">Acyl-CoA dehydrogenase family protein</fullName>
    </submittedName>
</protein>
<evidence type="ECO:0000313" key="8">
    <source>
        <dbReference type="EMBL" id="MCX2937963.1"/>
    </source>
</evidence>
<dbReference type="Gene3D" id="1.20.140.10">
    <property type="entry name" value="Butyryl-CoA Dehydrogenase, subunit A, domain 3"/>
    <property type="match status" value="1"/>
</dbReference>